<evidence type="ECO:0000313" key="3">
    <source>
        <dbReference type="Proteomes" id="UP000321058"/>
    </source>
</evidence>
<comment type="caution">
    <text evidence="2">The sequence shown here is derived from an EMBL/GenBank/DDBJ whole genome shotgun (WGS) entry which is preliminary data.</text>
</comment>
<name>A0A512NHU8_9HYPH</name>
<keyword evidence="1" id="KW-0812">Transmembrane</keyword>
<feature type="transmembrane region" description="Helical" evidence="1">
    <location>
        <begin position="47"/>
        <end position="64"/>
    </location>
</feature>
<keyword evidence="3" id="KW-1185">Reference proteome</keyword>
<gene>
    <name evidence="2" type="ORF">RSO01_56580</name>
</gene>
<accession>A0A512NHU8</accession>
<dbReference type="AlphaFoldDB" id="A0A512NHU8"/>
<evidence type="ECO:0000256" key="1">
    <source>
        <dbReference type="SAM" id="Phobius"/>
    </source>
</evidence>
<dbReference type="EMBL" id="BKAJ01000101">
    <property type="protein sequence ID" value="GEP58492.1"/>
    <property type="molecule type" value="Genomic_DNA"/>
</dbReference>
<proteinExistence type="predicted"/>
<sequence>MGEGAMSDQPSKATSPIVCYGLAVYLIGSLLWRVLIPAHEYPGSTATWLGIAVDVLAIVGLIGVRAGVPKALFWIALVAGIGLLAIRLTSTASWWTGHLMYSVR</sequence>
<evidence type="ECO:0000313" key="2">
    <source>
        <dbReference type="EMBL" id="GEP58492.1"/>
    </source>
</evidence>
<keyword evidence="1" id="KW-1133">Transmembrane helix</keyword>
<reference evidence="2 3" key="1">
    <citation type="submission" date="2019-07" db="EMBL/GenBank/DDBJ databases">
        <title>Whole genome shotgun sequence of Reyranella soli NBRC 108950.</title>
        <authorList>
            <person name="Hosoyama A."/>
            <person name="Uohara A."/>
            <person name="Ohji S."/>
            <person name="Ichikawa N."/>
        </authorList>
    </citation>
    <scope>NUCLEOTIDE SEQUENCE [LARGE SCALE GENOMIC DNA]</scope>
    <source>
        <strain evidence="2 3">NBRC 108950</strain>
    </source>
</reference>
<feature type="transmembrane region" description="Helical" evidence="1">
    <location>
        <begin position="71"/>
        <end position="95"/>
    </location>
</feature>
<keyword evidence="1" id="KW-0472">Membrane</keyword>
<protein>
    <submittedName>
        <fullName evidence="2">Uncharacterized protein</fullName>
    </submittedName>
</protein>
<dbReference type="Proteomes" id="UP000321058">
    <property type="component" value="Unassembled WGS sequence"/>
</dbReference>
<organism evidence="2 3">
    <name type="scientific">Reyranella soli</name>
    <dbReference type="NCBI Taxonomy" id="1230389"/>
    <lineage>
        <taxon>Bacteria</taxon>
        <taxon>Pseudomonadati</taxon>
        <taxon>Pseudomonadota</taxon>
        <taxon>Alphaproteobacteria</taxon>
        <taxon>Hyphomicrobiales</taxon>
        <taxon>Reyranellaceae</taxon>
        <taxon>Reyranella</taxon>
    </lineage>
</organism>
<feature type="transmembrane region" description="Helical" evidence="1">
    <location>
        <begin position="17"/>
        <end position="35"/>
    </location>
</feature>